<dbReference type="AlphaFoldDB" id="A0A7G2ED41"/>
<reference evidence="1 2" key="1">
    <citation type="submission" date="2020-09" db="EMBL/GenBank/DDBJ databases">
        <authorList>
            <person name="Ashkenazy H."/>
        </authorList>
    </citation>
    <scope>NUCLEOTIDE SEQUENCE [LARGE SCALE GENOMIC DNA]</scope>
    <source>
        <strain evidence="2">cv. Cdm-0</strain>
    </source>
</reference>
<name>A0A7G2ED41_ARATH</name>
<sequence length="77" mass="8850">MTRDNATGVVEHGMSHCSFMYSDHYPREFIKQYIRTIFAVLSTRLRTSQFAPFLVSSFGHPKPLSNVISDIQIKKTN</sequence>
<accession>A0A7G2ED41</accession>
<evidence type="ECO:0000313" key="2">
    <source>
        <dbReference type="Proteomes" id="UP000516314"/>
    </source>
</evidence>
<proteinExistence type="predicted"/>
<organism evidence="1 2">
    <name type="scientific">Arabidopsis thaliana</name>
    <name type="common">Mouse-ear cress</name>
    <dbReference type="NCBI Taxonomy" id="3702"/>
    <lineage>
        <taxon>Eukaryota</taxon>
        <taxon>Viridiplantae</taxon>
        <taxon>Streptophyta</taxon>
        <taxon>Embryophyta</taxon>
        <taxon>Tracheophyta</taxon>
        <taxon>Spermatophyta</taxon>
        <taxon>Magnoliopsida</taxon>
        <taxon>eudicotyledons</taxon>
        <taxon>Gunneridae</taxon>
        <taxon>Pentapetalae</taxon>
        <taxon>rosids</taxon>
        <taxon>malvids</taxon>
        <taxon>Brassicales</taxon>
        <taxon>Brassicaceae</taxon>
        <taxon>Camelineae</taxon>
        <taxon>Arabidopsis</taxon>
    </lineage>
</organism>
<evidence type="ECO:0000313" key="1">
    <source>
        <dbReference type="EMBL" id="CAD5321067.1"/>
    </source>
</evidence>
<gene>
    <name evidence="1" type="ORF">AT9943_LOCUS9155</name>
</gene>
<dbReference type="Proteomes" id="UP000516314">
    <property type="component" value="Chromosome 2"/>
</dbReference>
<dbReference type="EMBL" id="LR881467">
    <property type="protein sequence ID" value="CAD5321067.1"/>
    <property type="molecule type" value="Genomic_DNA"/>
</dbReference>
<protein>
    <submittedName>
        <fullName evidence="1">(thale cress) hypothetical protein</fullName>
    </submittedName>
</protein>